<evidence type="ECO:0000313" key="3">
    <source>
        <dbReference type="Proteomes" id="UP000199184"/>
    </source>
</evidence>
<dbReference type="RefSeq" id="WP_091966380.1">
    <property type="nucleotide sequence ID" value="NZ_FMAI01000034.1"/>
</dbReference>
<proteinExistence type="predicted"/>
<keyword evidence="3" id="KW-1185">Reference proteome</keyword>
<feature type="transmembrane region" description="Helical" evidence="1">
    <location>
        <begin position="128"/>
        <end position="147"/>
    </location>
</feature>
<dbReference type="Proteomes" id="UP000199184">
    <property type="component" value="Unassembled WGS sequence"/>
</dbReference>
<organism evidence="2 3">
    <name type="scientific">Bradyrhizobium shewense</name>
    <dbReference type="NCBI Taxonomy" id="1761772"/>
    <lineage>
        <taxon>Bacteria</taxon>
        <taxon>Pseudomonadati</taxon>
        <taxon>Pseudomonadota</taxon>
        <taxon>Alphaproteobacteria</taxon>
        <taxon>Hyphomicrobiales</taxon>
        <taxon>Nitrobacteraceae</taxon>
        <taxon>Bradyrhizobium</taxon>
    </lineage>
</organism>
<accession>A0A1C3XS06</accession>
<evidence type="ECO:0000256" key="1">
    <source>
        <dbReference type="SAM" id="Phobius"/>
    </source>
</evidence>
<keyword evidence="1" id="KW-1133">Transmembrane helix</keyword>
<dbReference type="AlphaFoldDB" id="A0A1C3XS06"/>
<feature type="transmembrane region" description="Helical" evidence="1">
    <location>
        <begin position="6"/>
        <end position="27"/>
    </location>
</feature>
<name>A0A1C3XS06_9BRAD</name>
<keyword evidence="1" id="KW-0472">Membrane</keyword>
<evidence type="ECO:0000313" key="2">
    <source>
        <dbReference type="EMBL" id="SCB55048.1"/>
    </source>
</evidence>
<dbReference type="EMBL" id="FMAI01000034">
    <property type="protein sequence ID" value="SCB55048.1"/>
    <property type="molecule type" value="Genomic_DNA"/>
</dbReference>
<reference evidence="3" key="1">
    <citation type="submission" date="2016-08" db="EMBL/GenBank/DDBJ databases">
        <authorList>
            <person name="Varghese N."/>
            <person name="Submissions Spin"/>
        </authorList>
    </citation>
    <scope>NUCLEOTIDE SEQUENCE [LARGE SCALE GENOMIC DNA]</scope>
    <source>
        <strain evidence="3">ERR11</strain>
    </source>
</reference>
<sequence length="153" mass="17093">MLQVGWLTVAGLVADIAGASVLAWDILPEYCIYRWRAQNKLFHAPSSEFTSEIEQLRQRPEDPFQGLAMDMRYLSPLGFLRHAVGLSQLDFVKSSEDPQAMLRASEKEVTAAIDAAALRLHDRWRPPLRTGILLIVVGFIFQLLGQLGSMGLV</sequence>
<protein>
    <submittedName>
        <fullName evidence="2">Uncharacterized protein</fullName>
    </submittedName>
</protein>
<gene>
    <name evidence="2" type="ORF">GA0061098_103422</name>
</gene>
<keyword evidence="1" id="KW-0812">Transmembrane</keyword>